<gene>
    <name evidence="2" type="ORF">EGR_08656</name>
</gene>
<dbReference type="InterPro" id="IPR040342">
    <property type="entry name" value="DNAAF9"/>
</dbReference>
<dbReference type="GeneID" id="36344371"/>
<dbReference type="STRING" id="6210.W6USV9"/>
<feature type="domain" description="DAAF9" evidence="1">
    <location>
        <begin position="413"/>
        <end position="613"/>
    </location>
</feature>
<dbReference type="KEGG" id="egl:EGR_08656"/>
<dbReference type="Proteomes" id="UP000019149">
    <property type="component" value="Unassembled WGS sequence"/>
</dbReference>
<dbReference type="AlphaFoldDB" id="W6USV9"/>
<dbReference type="PANTHER" id="PTHR33664:SF1">
    <property type="entry name" value="DYNEIN AXONEMAL ASSEMBLY FACTOR 9"/>
    <property type="match status" value="1"/>
</dbReference>
<reference evidence="2 3" key="1">
    <citation type="journal article" date="2013" name="Nat. Genet.">
        <title>The genome of the hydatid tapeworm Echinococcus granulosus.</title>
        <authorList>
            <person name="Zheng H."/>
            <person name="Zhang W."/>
            <person name="Zhang L."/>
            <person name="Zhang Z."/>
            <person name="Li J."/>
            <person name="Lu G."/>
            <person name="Zhu Y."/>
            <person name="Wang Y."/>
            <person name="Huang Y."/>
            <person name="Liu J."/>
            <person name="Kang H."/>
            <person name="Chen J."/>
            <person name="Wang L."/>
            <person name="Chen A."/>
            <person name="Yu S."/>
            <person name="Gao Z."/>
            <person name="Jin L."/>
            <person name="Gu W."/>
            <person name="Wang Z."/>
            <person name="Zhao L."/>
            <person name="Shi B."/>
            <person name="Wen H."/>
            <person name="Lin R."/>
            <person name="Jones M.K."/>
            <person name="Brejova B."/>
            <person name="Vinar T."/>
            <person name="Zhao G."/>
            <person name="McManus D.P."/>
            <person name="Chen Z."/>
            <person name="Zhou Y."/>
            <person name="Wang S."/>
        </authorList>
    </citation>
    <scope>NUCLEOTIDE SEQUENCE [LARGE SCALE GENOMIC DNA]</scope>
</reference>
<dbReference type="OrthoDB" id="72033at2759"/>
<dbReference type="RefSeq" id="XP_024347675.1">
    <property type="nucleotide sequence ID" value="XM_024497905.1"/>
</dbReference>
<evidence type="ECO:0000313" key="2">
    <source>
        <dbReference type="EMBL" id="EUB56479.1"/>
    </source>
</evidence>
<comment type="caution">
    <text evidence="2">The sequence shown here is derived from an EMBL/GenBank/DDBJ whole genome shotgun (WGS) entry which is preliminary data.</text>
</comment>
<organism evidence="2 3">
    <name type="scientific">Echinococcus granulosus</name>
    <name type="common">Hydatid tapeworm</name>
    <dbReference type="NCBI Taxonomy" id="6210"/>
    <lineage>
        <taxon>Eukaryota</taxon>
        <taxon>Metazoa</taxon>
        <taxon>Spiralia</taxon>
        <taxon>Lophotrochozoa</taxon>
        <taxon>Platyhelminthes</taxon>
        <taxon>Cestoda</taxon>
        <taxon>Eucestoda</taxon>
        <taxon>Cyclophyllidea</taxon>
        <taxon>Taeniidae</taxon>
        <taxon>Echinococcus</taxon>
        <taxon>Echinococcus granulosus group</taxon>
    </lineage>
</organism>
<accession>W6USV9</accession>
<name>W6USV9_ECHGR</name>
<dbReference type="CTD" id="36344371"/>
<dbReference type="InterPro" id="IPR057478">
    <property type="entry name" value="DAAF9_2"/>
</dbReference>
<evidence type="ECO:0000259" key="1">
    <source>
        <dbReference type="Pfam" id="PF25204"/>
    </source>
</evidence>
<evidence type="ECO:0000313" key="3">
    <source>
        <dbReference type="Proteomes" id="UP000019149"/>
    </source>
</evidence>
<protein>
    <recommendedName>
        <fullName evidence="1">DAAF9 domain-containing protein</fullName>
    </recommendedName>
</protein>
<dbReference type="PANTHER" id="PTHR33664">
    <property type="entry name" value="RCG26366"/>
    <property type="match status" value="1"/>
</dbReference>
<dbReference type="OMA" id="NCRYWPQ"/>
<sequence>MDSRFNSFCMKMANYIFSENKGTYDYKESLLHPSEIKDEDFILILKQDTAECFCLSQNISLYIKTFLQFNDLVVYAFDYEEVITGTVKAQLKKKLSKFNYSDLEIRFKSEDKNEKLNDHVYLATLELSVFDVRDDSGNLKGSVSYADSLLISEIFLNNGNDCISTSVFNMTRYIPGFCCWDSEDSKEFWGLWQIEVEDIFLERGVRPSPAPFCITSEDFTGLAKIIFGSNIPPCDAQCIFLVLRLGTASHDALEHLQACKVDLDVKKRPEVALVSGMGLEARIKVALNGVKSQFFYPPAADKALNSSRDISSVEMMAEESACARNHLESSLCLSAAQDHHGDLSIEVLLARCGIPFSRTDEQKLLLKQKLCIARQSLTCMSKADPTPSLDSLDGKGLENFSHDKKEQSNSLQMTIICGIHGSYVLNVAGYIVSMATESIIWLVLHPKSLAEVPDLLNSSLRQKTQQTESGETRRFRLLLVAPPWVSIPEILTQIESFLKPSDYDQKVVPFCISTQSEFITSPGTPDEQINLCYKDLSKNEKPQPTIEVLKMNNDVETSRARLLVEAIRQLNPQAVTLTAPFGKIRNCTQLALLLNDNLFGEVESQRYRLLTYANHCSFLGVYRLKAINVKFKLPLDRAKWISALKGLRSNLSPFSDGPIIVCVEANLAFDENPKSTVNCRYWPQTDVIKEAKDGFNAESGDSSPKGAALYSLTAHFFIIQREASMRSIYGGDFEEKLTNWLKAWLRECLREAEKLKPLIEKEKLTKSELDKIQELIQDAYQLYPRPEGWYFTGFYYVHMLGEKSFRHPCFDQIVDEYVAKENEKIKKFNATLLKTPHVDLFD</sequence>
<dbReference type="Pfam" id="PF25204">
    <property type="entry name" value="DAAF9_2"/>
    <property type="match status" value="1"/>
</dbReference>
<keyword evidence="3" id="KW-1185">Reference proteome</keyword>
<proteinExistence type="predicted"/>
<dbReference type="EMBL" id="APAU02000114">
    <property type="protein sequence ID" value="EUB56479.1"/>
    <property type="molecule type" value="Genomic_DNA"/>
</dbReference>